<protein>
    <submittedName>
        <fullName evidence="1">Uncharacterized protein</fullName>
    </submittedName>
</protein>
<organism evidence="1 2">
    <name type="scientific">Caerostris darwini</name>
    <dbReference type="NCBI Taxonomy" id="1538125"/>
    <lineage>
        <taxon>Eukaryota</taxon>
        <taxon>Metazoa</taxon>
        <taxon>Ecdysozoa</taxon>
        <taxon>Arthropoda</taxon>
        <taxon>Chelicerata</taxon>
        <taxon>Arachnida</taxon>
        <taxon>Araneae</taxon>
        <taxon>Araneomorphae</taxon>
        <taxon>Entelegynae</taxon>
        <taxon>Araneoidea</taxon>
        <taxon>Araneidae</taxon>
        <taxon>Caerostris</taxon>
    </lineage>
</organism>
<accession>A0AAV4U177</accession>
<sequence length="164" mass="19334">MPTATTHSNQVSYYYCLGLPTNYLLTRQEITKTIIDLCQIQPVTRRSLKRIFPVCSRSREKPESLSRCAPCETKNRQFNRSLSNYRASAFLGYRKVVTEISNRFQHAWQARFRWIEKRIMMNRVNVFCITHGKVIGELTFSRRRCLIISESYPYILCCCGQRMS</sequence>
<comment type="caution">
    <text evidence="1">The sequence shown here is derived from an EMBL/GenBank/DDBJ whole genome shotgun (WGS) entry which is preliminary data.</text>
</comment>
<evidence type="ECO:0000313" key="2">
    <source>
        <dbReference type="Proteomes" id="UP001054837"/>
    </source>
</evidence>
<keyword evidence="2" id="KW-1185">Reference proteome</keyword>
<reference evidence="1 2" key="1">
    <citation type="submission" date="2021-06" db="EMBL/GenBank/DDBJ databases">
        <title>Caerostris darwini draft genome.</title>
        <authorList>
            <person name="Kono N."/>
            <person name="Arakawa K."/>
        </authorList>
    </citation>
    <scope>NUCLEOTIDE SEQUENCE [LARGE SCALE GENOMIC DNA]</scope>
</reference>
<name>A0AAV4U177_9ARAC</name>
<dbReference type="EMBL" id="BPLQ01010550">
    <property type="protein sequence ID" value="GIY51502.1"/>
    <property type="molecule type" value="Genomic_DNA"/>
</dbReference>
<gene>
    <name evidence="1" type="ORF">CDAR_46121</name>
</gene>
<dbReference type="AlphaFoldDB" id="A0AAV4U177"/>
<evidence type="ECO:0000313" key="1">
    <source>
        <dbReference type="EMBL" id="GIY51502.1"/>
    </source>
</evidence>
<proteinExistence type="predicted"/>
<dbReference type="Proteomes" id="UP001054837">
    <property type="component" value="Unassembled WGS sequence"/>
</dbReference>